<evidence type="ECO:0000259" key="3">
    <source>
        <dbReference type="PROSITE" id="PS50110"/>
    </source>
</evidence>
<dbReference type="SMART" id="SM00267">
    <property type="entry name" value="GGDEF"/>
    <property type="match status" value="1"/>
</dbReference>
<dbReference type="Pfam" id="PF00072">
    <property type="entry name" value="Response_reg"/>
    <property type="match status" value="1"/>
</dbReference>
<dbReference type="AlphaFoldDB" id="A0A1W1H786"/>
<dbReference type="InterPro" id="IPR050595">
    <property type="entry name" value="Bact_response_regulator"/>
</dbReference>
<gene>
    <name evidence="5" type="ORF">MTBBW1_1310048</name>
</gene>
<dbReference type="Gene3D" id="3.30.70.270">
    <property type="match status" value="1"/>
</dbReference>
<evidence type="ECO:0000259" key="4">
    <source>
        <dbReference type="PROSITE" id="PS50887"/>
    </source>
</evidence>
<dbReference type="PROSITE" id="PS50110">
    <property type="entry name" value="RESPONSE_REGULATORY"/>
    <property type="match status" value="1"/>
</dbReference>
<dbReference type="PANTHER" id="PTHR44591:SF3">
    <property type="entry name" value="RESPONSE REGULATORY DOMAIN-CONTAINING PROTEIN"/>
    <property type="match status" value="1"/>
</dbReference>
<dbReference type="InterPro" id="IPR011006">
    <property type="entry name" value="CheY-like_superfamily"/>
</dbReference>
<name>A0A1W1H786_9BACT</name>
<dbReference type="Gene3D" id="3.40.50.2300">
    <property type="match status" value="1"/>
</dbReference>
<accession>A0A1W1H786</accession>
<reference evidence="5 6" key="1">
    <citation type="submission" date="2017-03" db="EMBL/GenBank/DDBJ databases">
        <authorList>
            <person name="Afonso C.L."/>
            <person name="Miller P.J."/>
            <person name="Scott M.A."/>
            <person name="Spackman E."/>
            <person name="Goraichik I."/>
            <person name="Dimitrov K.M."/>
            <person name="Suarez D.L."/>
            <person name="Swayne D.E."/>
        </authorList>
    </citation>
    <scope>NUCLEOTIDE SEQUENCE [LARGE SCALE GENOMIC DNA]</scope>
    <source>
        <strain evidence="5">PRJEB14757</strain>
    </source>
</reference>
<dbReference type="OrthoDB" id="9777298at2"/>
<keyword evidence="1 2" id="KW-0597">Phosphoprotein</keyword>
<dbReference type="Pfam" id="PF00990">
    <property type="entry name" value="GGDEF"/>
    <property type="match status" value="1"/>
</dbReference>
<evidence type="ECO:0000256" key="1">
    <source>
        <dbReference type="ARBA" id="ARBA00022553"/>
    </source>
</evidence>
<dbReference type="PANTHER" id="PTHR44591">
    <property type="entry name" value="STRESS RESPONSE REGULATOR PROTEIN 1"/>
    <property type="match status" value="1"/>
</dbReference>
<feature type="domain" description="Response regulatory" evidence="3">
    <location>
        <begin position="8"/>
        <end position="123"/>
    </location>
</feature>
<dbReference type="InterPro" id="IPR043128">
    <property type="entry name" value="Rev_trsase/Diguanyl_cyclase"/>
</dbReference>
<feature type="domain" description="GGDEF" evidence="4">
    <location>
        <begin position="166"/>
        <end position="320"/>
    </location>
</feature>
<dbReference type="Proteomes" id="UP000191931">
    <property type="component" value="Unassembled WGS sequence"/>
</dbReference>
<feature type="modified residue" description="4-aspartylphosphate" evidence="2">
    <location>
        <position position="56"/>
    </location>
</feature>
<protein>
    <submittedName>
        <fullName evidence="5">Response regulator receiver modulated diguanylate cyclase</fullName>
    </submittedName>
</protein>
<evidence type="ECO:0000313" key="6">
    <source>
        <dbReference type="Proteomes" id="UP000191931"/>
    </source>
</evidence>
<dbReference type="GO" id="GO:0000160">
    <property type="term" value="P:phosphorelay signal transduction system"/>
    <property type="evidence" value="ECO:0007669"/>
    <property type="project" value="InterPro"/>
</dbReference>
<dbReference type="NCBIfam" id="TIGR00254">
    <property type="entry name" value="GGDEF"/>
    <property type="match status" value="1"/>
</dbReference>
<dbReference type="EMBL" id="FWEV01000037">
    <property type="protein sequence ID" value="SLM28350.1"/>
    <property type="molecule type" value="Genomic_DNA"/>
</dbReference>
<dbReference type="PROSITE" id="PS50887">
    <property type="entry name" value="GGDEF"/>
    <property type="match status" value="1"/>
</dbReference>
<dbReference type="InterPro" id="IPR001789">
    <property type="entry name" value="Sig_transdc_resp-reg_receiver"/>
</dbReference>
<proteinExistence type="predicted"/>
<dbReference type="RefSeq" id="WP_080804684.1">
    <property type="nucleotide sequence ID" value="NZ_LT828548.1"/>
</dbReference>
<dbReference type="STRING" id="1246637.MTBBW1_1310048"/>
<sequence>MDQDSRYKVLIVDDALDNIKILIDLLHHDYTTFFAKSGKKAIELARSIRPDIILLDIVMPEMDGYEVCERLKSEKSLSDIPVIFISAKNQVGDETRGLDLGAVDYITKPVSPPILKARIRNHLKLSNAMKELKLLYSMALDASPLTGLPGNNSIAKRIESALAKNEKICVVYTDLDNFKAYNDKYGFAKGDEVILFNSYILQSGLKSNGLDDCFIGHIGGDDFVITLPVDKVNDVMDTIICSFDEGITNFYNSEDLANKAIVSCNRCGEKQQFPLITISMAGVDITAPKYEKYIQVNDACSEGKKRAKAIEGSVFVMERRKGNGV</sequence>
<dbReference type="InterPro" id="IPR029787">
    <property type="entry name" value="Nucleotide_cyclase"/>
</dbReference>
<evidence type="ECO:0000313" key="5">
    <source>
        <dbReference type="EMBL" id="SLM28350.1"/>
    </source>
</evidence>
<dbReference type="SUPFAM" id="SSF55073">
    <property type="entry name" value="Nucleotide cyclase"/>
    <property type="match status" value="1"/>
</dbReference>
<dbReference type="InterPro" id="IPR000160">
    <property type="entry name" value="GGDEF_dom"/>
</dbReference>
<dbReference type="SUPFAM" id="SSF52172">
    <property type="entry name" value="CheY-like"/>
    <property type="match status" value="1"/>
</dbReference>
<keyword evidence="6" id="KW-1185">Reference proteome</keyword>
<dbReference type="SMART" id="SM00448">
    <property type="entry name" value="REC"/>
    <property type="match status" value="1"/>
</dbReference>
<evidence type="ECO:0000256" key="2">
    <source>
        <dbReference type="PROSITE-ProRule" id="PRU00169"/>
    </source>
</evidence>
<organism evidence="5 6">
    <name type="scientific">Desulfamplus magnetovallimortis</name>
    <dbReference type="NCBI Taxonomy" id="1246637"/>
    <lineage>
        <taxon>Bacteria</taxon>
        <taxon>Pseudomonadati</taxon>
        <taxon>Thermodesulfobacteriota</taxon>
        <taxon>Desulfobacteria</taxon>
        <taxon>Desulfobacterales</taxon>
        <taxon>Desulfobacteraceae</taxon>
        <taxon>Desulfamplus</taxon>
    </lineage>
</organism>